<dbReference type="FunFam" id="3.40.50.1220:FF:000002">
    <property type="entry name" value="NAD(P) transhydrogenase subunit beta"/>
    <property type="match status" value="1"/>
</dbReference>
<keyword evidence="7 15" id="KW-0997">Cell inner membrane</keyword>
<feature type="domain" description="NADP transhydrogenase beta-like" evidence="17">
    <location>
        <begin position="7"/>
        <end position="480"/>
    </location>
</feature>
<dbReference type="InterPro" id="IPR029035">
    <property type="entry name" value="DHS-like_NAD/FAD-binding_dom"/>
</dbReference>
<organism evidence="18 20">
    <name type="scientific">Janibacter indicus</name>
    <dbReference type="NCBI Taxonomy" id="857417"/>
    <lineage>
        <taxon>Bacteria</taxon>
        <taxon>Bacillati</taxon>
        <taxon>Actinomycetota</taxon>
        <taxon>Actinomycetes</taxon>
        <taxon>Micrococcales</taxon>
        <taxon>Intrasporangiaceae</taxon>
        <taxon>Janibacter</taxon>
    </lineage>
</organism>
<evidence type="ECO:0000256" key="13">
    <source>
        <dbReference type="ARBA" id="ARBA00023136"/>
    </source>
</evidence>
<feature type="transmembrane region" description="Helical" evidence="16">
    <location>
        <begin position="236"/>
        <end position="254"/>
    </location>
</feature>
<keyword evidence="10 15" id="KW-1278">Translocase</keyword>
<keyword evidence="18" id="KW-0560">Oxidoreductase</keyword>
<feature type="transmembrane region" description="Helical" evidence="16">
    <location>
        <begin position="68"/>
        <end position="87"/>
    </location>
</feature>
<dbReference type="EMBL" id="CP062789">
    <property type="protein sequence ID" value="QOK22431.1"/>
    <property type="molecule type" value="Genomic_DNA"/>
</dbReference>
<dbReference type="GO" id="GO:0050661">
    <property type="term" value="F:NADP binding"/>
    <property type="evidence" value="ECO:0007669"/>
    <property type="project" value="InterPro"/>
</dbReference>
<dbReference type="Gene3D" id="3.40.50.1220">
    <property type="entry name" value="TPP-binding domain"/>
    <property type="match status" value="1"/>
</dbReference>
<evidence type="ECO:0000256" key="15">
    <source>
        <dbReference type="PIRNR" id="PIRNR000204"/>
    </source>
</evidence>
<dbReference type="GO" id="GO:0005886">
    <property type="term" value="C:plasma membrane"/>
    <property type="evidence" value="ECO:0007669"/>
    <property type="project" value="UniProtKB-SubCell"/>
</dbReference>
<dbReference type="GO" id="GO:0016491">
    <property type="term" value="F:oxidoreductase activity"/>
    <property type="evidence" value="ECO:0007669"/>
    <property type="project" value="UniProtKB-KW"/>
</dbReference>
<evidence type="ECO:0000256" key="16">
    <source>
        <dbReference type="SAM" id="Phobius"/>
    </source>
</evidence>
<dbReference type="Pfam" id="PF02233">
    <property type="entry name" value="PNTB"/>
    <property type="match status" value="1"/>
</dbReference>
<evidence type="ECO:0000259" key="17">
    <source>
        <dbReference type="Pfam" id="PF02233"/>
    </source>
</evidence>
<evidence type="ECO:0000256" key="2">
    <source>
        <dbReference type="ARBA" id="ARBA00004429"/>
    </source>
</evidence>
<keyword evidence="8 16" id="KW-0812">Transmembrane</keyword>
<evidence type="ECO:0000256" key="14">
    <source>
        <dbReference type="ARBA" id="ARBA00048202"/>
    </source>
</evidence>
<dbReference type="InterPro" id="IPR034300">
    <property type="entry name" value="PNTB-like"/>
</dbReference>
<evidence type="ECO:0000256" key="5">
    <source>
        <dbReference type="ARBA" id="ARBA00014581"/>
    </source>
</evidence>
<evidence type="ECO:0000313" key="20">
    <source>
        <dbReference type="Proteomes" id="UP000182938"/>
    </source>
</evidence>
<dbReference type="RefSeq" id="WP_094078851.1">
    <property type="nucleotide sequence ID" value="NZ_CP013290.1"/>
</dbReference>
<keyword evidence="6 15" id="KW-1003">Cell membrane</keyword>
<feature type="transmembrane region" description="Helical" evidence="16">
    <location>
        <begin position="260"/>
        <end position="280"/>
    </location>
</feature>
<name>A0A1L3MIZ7_9MICO</name>
<dbReference type="SUPFAM" id="SSF52467">
    <property type="entry name" value="DHS-like NAD/FAD-binding domain"/>
    <property type="match status" value="1"/>
</dbReference>
<reference evidence="18 20" key="1">
    <citation type="submission" date="2015-11" db="EMBL/GenBank/DDBJ databases">
        <authorList>
            <person name="Zhang Y."/>
            <person name="Guo Z."/>
        </authorList>
    </citation>
    <scope>NUCLEOTIDE SEQUENCE [LARGE SCALE GENOMIC DNA]</scope>
    <source>
        <strain evidence="18 20">YFY001</strain>
    </source>
</reference>
<keyword evidence="11 16" id="KW-1133">Transmembrane helix</keyword>
<dbReference type="PANTHER" id="PTHR44758:SF1">
    <property type="entry name" value="NAD(P) TRANSHYDROGENASE SUBUNIT BETA"/>
    <property type="match status" value="1"/>
</dbReference>
<accession>A0A1L3MIZ7</accession>
<dbReference type="PANTHER" id="PTHR44758">
    <property type="entry name" value="NAD(P) TRANSHYDROGENASE SUBUNIT BETA"/>
    <property type="match status" value="1"/>
</dbReference>
<evidence type="ECO:0000256" key="1">
    <source>
        <dbReference type="ARBA" id="ARBA00003943"/>
    </source>
</evidence>
<dbReference type="NCBIfam" id="NF006974">
    <property type="entry name" value="PRK09444.1"/>
    <property type="match status" value="1"/>
</dbReference>
<keyword evidence="13 15" id="KW-0472">Membrane</keyword>
<reference evidence="19 21" key="2">
    <citation type="submission" date="2020-10" db="EMBL/GenBank/DDBJ databases">
        <title>Janibacter indicus TT2 genome sequence.</title>
        <authorList>
            <person name="Lee K."/>
            <person name="Ganzorig M."/>
        </authorList>
    </citation>
    <scope>NUCLEOTIDE SEQUENCE [LARGE SCALE GENOMIC DNA]</scope>
    <source>
        <strain evidence="19 21">TT2</strain>
    </source>
</reference>
<keyword evidence="12 15" id="KW-0520">NAD</keyword>
<evidence type="ECO:0000256" key="11">
    <source>
        <dbReference type="ARBA" id="ARBA00022989"/>
    </source>
</evidence>
<sequence>MLSTVVTAAYIVAALLFILSLAGLSKHESAKHGNWFGMAGMTIALLATIALVIDGVYGEGEATDAGKWGLGVLVVTMALGGLIGVRIARRVEMTGMPELIAMMHSFVGLAAVLVGYNTFLASHGDSPEAVAEHQRLESIDMVGIHNGEVFIGVFIGAVTFTGSIVAYLKLSAKMKSSPLVLPARHWLNLLAVLVSIGLCVWFVVSPSIVPLGIMTVIALLFGWHLVASIGGGDMPVVVSMLNSYSGWAAAAAGFMLSNDLLIVTGALVGSSGAFLSYIMCKAMNRSFISVIAGGFGSDGQVTGEDKDYGEHREIQAEQVAELLSEASSVVIAPGYGMAVAQAQYPVADLTAQLRAKGVDVRFGIHPVAGRLPGHMNVLLAEAKVPYDVVLEMDEINDDFPETDVVLVIGANDTVNPAASEDPGSPIAGMPVLEVWNAKDVIVFKRSMATGYAGVQNPLFFRDNTQMLFGDAKDKVGEILKAL</sequence>
<feature type="transmembrane region" description="Helical" evidence="16">
    <location>
        <begin position="149"/>
        <end position="170"/>
    </location>
</feature>
<feature type="transmembrane region" description="Helical" evidence="16">
    <location>
        <begin position="186"/>
        <end position="204"/>
    </location>
</feature>
<comment type="similarity">
    <text evidence="3 15">Belongs to the PNT beta subunit family.</text>
</comment>
<evidence type="ECO:0000256" key="6">
    <source>
        <dbReference type="ARBA" id="ARBA00022475"/>
    </source>
</evidence>
<protein>
    <recommendedName>
        <fullName evidence="5 15">NAD(P) transhydrogenase subunit beta</fullName>
        <ecNumber evidence="4 15">7.1.1.1</ecNumber>
    </recommendedName>
    <alternativeName>
        <fullName evidence="15">Nicotinamide nucleotide transhydrogenase subunit beta</fullName>
    </alternativeName>
</protein>
<dbReference type="Proteomes" id="UP000593998">
    <property type="component" value="Chromosome"/>
</dbReference>
<evidence type="ECO:0000256" key="9">
    <source>
        <dbReference type="ARBA" id="ARBA00022857"/>
    </source>
</evidence>
<evidence type="ECO:0000256" key="3">
    <source>
        <dbReference type="ARBA" id="ARBA00007919"/>
    </source>
</evidence>
<evidence type="ECO:0000256" key="7">
    <source>
        <dbReference type="ARBA" id="ARBA00022519"/>
    </source>
</evidence>
<evidence type="ECO:0000313" key="21">
    <source>
        <dbReference type="Proteomes" id="UP000593998"/>
    </source>
</evidence>
<keyword evidence="9 15" id="KW-0521">NADP</keyword>
<feature type="transmembrane region" description="Helical" evidence="16">
    <location>
        <begin position="36"/>
        <end position="56"/>
    </location>
</feature>
<evidence type="ECO:0000313" key="19">
    <source>
        <dbReference type="EMBL" id="QOK22431.1"/>
    </source>
</evidence>
<dbReference type="EC" id="7.1.1.1" evidence="4 15"/>
<comment type="function">
    <text evidence="1 15">The transhydrogenation between NADH and NADP is coupled to respiration and ATP hydrolysis and functions as a proton pump across the membrane.</text>
</comment>
<dbReference type="PIRSF" id="PIRSF000204">
    <property type="entry name" value="PNTB"/>
    <property type="match status" value="1"/>
</dbReference>
<evidence type="ECO:0000256" key="4">
    <source>
        <dbReference type="ARBA" id="ARBA00012943"/>
    </source>
</evidence>
<dbReference type="InterPro" id="IPR012136">
    <property type="entry name" value="NADH_DH_b"/>
</dbReference>
<dbReference type="AlphaFoldDB" id="A0A1L3MIZ7"/>
<proteinExistence type="inferred from homology"/>
<dbReference type="EMBL" id="CP013290">
    <property type="protein sequence ID" value="APH02397.1"/>
    <property type="molecule type" value="Genomic_DNA"/>
</dbReference>
<evidence type="ECO:0000256" key="8">
    <source>
        <dbReference type="ARBA" id="ARBA00022692"/>
    </source>
</evidence>
<gene>
    <name evidence="18" type="primary">pntB</name>
    <name evidence="18" type="ORF">ASJ30_13380</name>
    <name evidence="19" type="ORF">IGS73_15350</name>
</gene>
<evidence type="ECO:0000313" key="18">
    <source>
        <dbReference type="EMBL" id="APH02397.1"/>
    </source>
</evidence>
<keyword evidence="20" id="KW-1185">Reference proteome</keyword>
<evidence type="ECO:0000256" key="10">
    <source>
        <dbReference type="ARBA" id="ARBA00022967"/>
    </source>
</evidence>
<dbReference type="Proteomes" id="UP000182938">
    <property type="component" value="Chromosome"/>
</dbReference>
<comment type="subcellular location">
    <subcellularLocation>
        <location evidence="2">Cell inner membrane</location>
        <topology evidence="2">Multi-pass membrane protein</topology>
    </subcellularLocation>
</comment>
<dbReference type="KEGG" id="jte:ASJ30_13380"/>
<feature type="transmembrane region" description="Helical" evidence="16">
    <location>
        <begin position="210"/>
        <end position="229"/>
    </location>
</feature>
<feature type="transmembrane region" description="Helical" evidence="16">
    <location>
        <begin position="6"/>
        <end position="24"/>
    </location>
</feature>
<dbReference type="GO" id="GO:0008750">
    <property type="term" value="F:proton-translocating NAD(P)+ transhydrogenase activity"/>
    <property type="evidence" value="ECO:0007669"/>
    <property type="project" value="UniProtKB-EC"/>
</dbReference>
<feature type="transmembrane region" description="Helical" evidence="16">
    <location>
        <begin position="99"/>
        <end position="119"/>
    </location>
</feature>
<evidence type="ECO:0000256" key="12">
    <source>
        <dbReference type="ARBA" id="ARBA00023027"/>
    </source>
</evidence>
<comment type="catalytic activity">
    <reaction evidence="14 15">
        <text>NAD(+) + NADPH + H(+)(in) = NADH + NADP(+) + H(+)(out)</text>
        <dbReference type="Rhea" id="RHEA:47992"/>
        <dbReference type="ChEBI" id="CHEBI:15378"/>
        <dbReference type="ChEBI" id="CHEBI:57540"/>
        <dbReference type="ChEBI" id="CHEBI:57783"/>
        <dbReference type="ChEBI" id="CHEBI:57945"/>
        <dbReference type="ChEBI" id="CHEBI:58349"/>
        <dbReference type="EC" id="7.1.1.1"/>
    </reaction>
</comment>